<dbReference type="PANTHER" id="PTHR19920">
    <property type="entry name" value="WD40 PROTEIN CIAO1"/>
    <property type="match status" value="1"/>
</dbReference>
<keyword evidence="2" id="KW-1185">Reference proteome</keyword>
<dbReference type="GO" id="GO:0097361">
    <property type="term" value="C:cytosolic [4Fe-4S] assembly targeting complex"/>
    <property type="evidence" value="ECO:0007669"/>
    <property type="project" value="TreeGrafter"/>
</dbReference>
<sequence length="344" mass="40318">MNPEKTINKPKKESQNLKNSFKYQLLADRSKHYESQCSTIIINQQNNILIVPANNGIILYQFKQGYLKQIKTIKICYKIMSEIQFFKKGSHFITCSYIYINSVVITLWPTNLLSNPKYTNKLIEHTQMIYCLVTLSQEFITGAKDGKIKFWAMLKSWLCLQTINEHSKSISGLCINQDGNRLISSGEDNIILFMERSNLNIWEVKQKIPVKIFSLRMTFITNDVFSFSLAIYSINFFYSYDQSTQQFLKTKELKYSNKKCQYVPHFQQIYIPQKQILVSKLGSKVYLIKFAFQSNIKFKCKSQQVIKFKLSDAIIYGTMTSDGEYLITWDIMSQQIQIRQYKSI</sequence>
<dbReference type="OrthoDB" id="431715at2759"/>
<accession>A0A8S1RF85</accession>
<dbReference type="AlphaFoldDB" id="A0A8S1RF85"/>
<protein>
    <submittedName>
        <fullName evidence="1">Uncharacterized protein</fullName>
    </submittedName>
</protein>
<comment type="caution">
    <text evidence="1">The sequence shown here is derived from an EMBL/GenBank/DDBJ whole genome shotgun (WGS) entry which is preliminary data.</text>
</comment>
<dbReference type="SMART" id="SM00320">
    <property type="entry name" value="WD40"/>
    <property type="match status" value="2"/>
</dbReference>
<dbReference type="Proteomes" id="UP000692954">
    <property type="component" value="Unassembled WGS sequence"/>
</dbReference>
<dbReference type="GO" id="GO:0016226">
    <property type="term" value="P:iron-sulfur cluster assembly"/>
    <property type="evidence" value="ECO:0007669"/>
    <property type="project" value="TreeGrafter"/>
</dbReference>
<dbReference type="InterPro" id="IPR001680">
    <property type="entry name" value="WD40_rpt"/>
</dbReference>
<dbReference type="EMBL" id="CAJJDN010000158">
    <property type="protein sequence ID" value="CAD8125395.1"/>
    <property type="molecule type" value="Genomic_DNA"/>
</dbReference>
<evidence type="ECO:0000313" key="1">
    <source>
        <dbReference type="EMBL" id="CAD8125395.1"/>
    </source>
</evidence>
<gene>
    <name evidence="1" type="ORF">PSON_ATCC_30995.1.T1580118</name>
</gene>
<name>A0A8S1RF85_9CILI</name>
<evidence type="ECO:0000313" key="2">
    <source>
        <dbReference type="Proteomes" id="UP000692954"/>
    </source>
</evidence>
<dbReference type="Pfam" id="PF00400">
    <property type="entry name" value="WD40"/>
    <property type="match status" value="2"/>
</dbReference>
<organism evidence="1 2">
    <name type="scientific">Paramecium sonneborni</name>
    <dbReference type="NCBI Taxonomy" id="65129"/>
    <lineage>
        <taxon>Eukaryota</taxon>
        <taxon>Sar</taxon>
        <taxon>Alveolata</taxon>
        <taxon>Ciliophora</taxon>
        <taxon>Intramacronucleata</taxon>
        <taxon>Oligohymenophorea</taxon>
        <taxon>Peniculida</taxon>
        <taxon>Parameciidae</taxon>
        <taxon>Paramecium</taxon>
    </lineage>
</organism>
<reference evidence="1" key="1">
    <citation type="submission" date="2021-01" db="EMBL/GenBank/DDBJ databases">
        <authorList>
            <consortium name="Genoscope - CEA"/>
            <person name="William W."/>
        </authorList>
    </citation>
    <scope>NUCLEOTIDE SEQUENCE</scope>
</reference>
<dbReference type="PANTHER" id="PTHR19920:SF0">
    <property type="entry name" value="CYTOSOLIC IRON-SULFUR PROTEIN ASSEMBLY PROTEIN CIAO1-RELATED"/>
    <property type="match status" value="1"/>
</dbReference>
<proteinExistence type="predicted"/>